<dbReference type="PANTHER" id="PTHR42850:SF2">
    <property type="entry name" value="BLL5683 PROTEIN"/>
    <property type="match status" value="1"/>
</dbReference>
<evidence type="ECO:0000259" key="2">
    <source>
        <dbReference type="Pfam" id="PF12850"/>
    </source>
</evidence>
<dbReference type="EMBL" id="JAINWA010000003">
    <property type="protein sequence ID" value="MCD1655792.1"/>
    <property type="molecule type" value="Genomic_DNA"/>
</dbReference>
<evidence type="ECO:0000313" key="3">
    <source>
        <dbReference type="EMBL" id="MCD1655792.1"/>
    </source>
</evidence>
<comment type="caution">
    <text evidence="3">The sequence shown here is derived from an EMBL/GenBank/DDBJ whole genome shotgun (WGS) entry which is preliminary data.</text>
</comment>
<dbReference type="InterPro" id="IPR011152">
    <property type="entry name" value="Pesterase_MJ0912"/>
</dbReference>
<sequence length="237" mass="26806">MKLILASDIHANLPALEAFFSYLKENELDGQPVFFLGDYINLGPFPEETISLLRSYPAKVFLAGNHDRYVINEHALDHNPYFGSHEGVLHSRWTRSQLSPENLAWLRALKIRFQADAGSFHLDMIHGRHGSDEETLDADSIDSSRNILYICGHTHVPRNQTVGKARILNPGSLGKPLDSDSRASFGIVHITEERADFEVVRIPYDIDRTVDALLEREVPWRTGIINSLRTGVYTDED</sequence>
<dbReference type="AlphaFoldDB" id="A0AAE3EJT7"/>
<dbReference type="PIRSF" id="PIRSF000883">
    <property type="entry name" value="Pesterase_MJ0912"/>
    <property type="match status" value="1"/>
</dbReference>
<feature type="domain" description="Calcineurin-like phosphoesterase" evidence="2">
    <location>
        <begin position="1"/>
        <end position="192"/>
    </location>
</feature>
<dbReference type="PANTHER" id="PTHR42850">
    <property type="entry name" value="METALLOPHOSPHOESTERASE"/>
    <property type="match status" value="1"/>
</dbReference>
<proteinExistence type="inferred from homology"/>
<dbReference type="GO" id="GO:0016791">
    <property type="term" value="F:phosphatase activity"/>
    <property type="evidence" value="ECO:0007669"/>
    <property type="project" value="TreeGrafter"/>
</dbReference>
<dbReference type="Pfam" id="PF12850">
    <property type="entry name" value="Metallophos_2"/>
    <property type="match status" value="1"/>
</dbReference>
<dbReference type="GO" id="GO:0005737">
    <property type="term" value="C:cytoplasm"/>
    <property type="evidence" value="ECO:0007669"/>
    <property type="project" value="TreeGrafter"/>
</dbReference>
<dbReference type="InterPro" id="IPR024654">
    <property type="entry name" value="Calcineurin-like_PHP_lpxH"/>
</dbReference>
<evidence type="ECO:0000256" key="1">
    <source>
        <dbReference type="ARBA" id="ARBA00008950"/>
    </source>
</evidence>
<dbReference type="InterPro" id="IPR050126">
    <property type="entry name" value="Ap4A_hydrolase"/>
</dbReference>
<accession>A0AAE3EJT7</accession>
<dbReference type="Proteomes" id="UP001198163">
    <property type="component" value="Unassembled WGS sequence"/>
</dbReference>
<evidence type="ECO:0000313" key="4">
    <source>
        <dbReference type="Proteomes" id="UP001198163"/>
    </source>
</evidence>
<dbReference type="SUPFAM" id="SSF56300">
    <property type="entry name" value="Metallo-dependent phosphatases"/>
    <property type="match status" value="1"/>
</dbReference>
<dbReference type="RefSeq" id="WP_230757615.1">
    <property type="nucleotide sequence ID" value="NZ_JAINWA010000003.1"/>
</dbReference>
<organism evidence="3 4">
    <name type="scientific">Teretinema zuelzerae</name>
    <dbReference type="NCBI Taxonomy" id="156"/>
    <lineage>
        <taxon>Bacteria</taxon>
        <taxon>Pseudomonadati</taxon>
        <taxon>Spirochaetota</taxon>
        <taxon>Spirochaetia</taxon>
        <taxon>Spirochaetales</taxon>
        <taxon>Treponemataceae</taxon>
        <taxon>Teretinema</taxon>
    </lineage>
</organism>
<name>A0AAE3EJT7_9SPIR</name>
<protein>
    <submittedName>
        <fullName evidence="3">Metallophosphatase family protein</fullName>
    </submittedName>
</protein>
<reference evidence="3" key="1">
    <citation type="submission" date="2021-08" db="EMBL/GenBank/DDBJ databases">
        <title>Comparative analyses of Brucepasteria parasyntrophica and Teretinema zuelzerae.</title>
        <authorList>
            <person name="Song Y."/>
            <person name="Brune A."/>
        </authorList>
    </citation>
    <scope>NUCLEOTIDE SEQUENCE</scope>
    <source>
        <strain evidence="3">DSM 1903</strain>
    </source>
</reference>
<dbReference type="InterPro" id="IPR029052">
    <property type="entry name" value="Metallo-depent_PP-like"/>
</dbReference>
<gene>
    <name evidence="3" type="ORF">K7J14_13930</name>
</gene>
<dbReference type="Gene3D" id="3.60.21.10">
    <property type="match status" value="1"/>
</dbReference>
<comment type="similarity">
    <text evidence="1">Belongs to the metallophosphoesterase superfamily. YfcE family.</text>
</comment>
<keyword evidence="4" id="KW-1185">Reference proteome</keyword>